<sequence length="103" mass="11354">MWERACSRKRLSRRPVFCVCTGLFASKLAPTGPRRYRGRHAAVFDDDMRPNTEALGVVRWLCGSELARESDCPDALFFVSALAYSRASSLPQDRCAAGDGTPA</sequence>
<dbReference type="AlphaFoldDB" id="A0AAD0MWN7"/>
<accession>A0AAD0MWN7</accession>
<evidence type="ECO:0000313" key="1">
    <source>
        <dbReference type="EMBL" id="AVX25100.1"/>
    </source>
</evidence>
<evidence type="ECO:0000313" key="2">
    <source>
        <dbReference type="Proteomes" id="UP000240475"/>
    </source>
</evidence>
<name>A0AAD0MWN7_PSESX</name>
<protein>
    <submittedName>
        <fullName evidence="1">Uncharacterized protein</fullName>
    </submittedName>
</protein>
<dbReference type="EMBL" id="CP028490">
    <property type="protein sequence ID" value="AVX25100.1"/>
    <property type="molecule type" value="Genomic_DNA"/>
</dbReference>
<organism evidence="1 2">
    <name type="scientific">Pseudomonas syringae pv. atrofaciens</name>
    <dbReference type="NCBI Taxonomy" id="192087"/>
    <lineage>
        <taxon>Bacteria</taxon>
        <taxon>Pseudomonadati</taxon>
        <taxon>Pseudomonadota</taxon>
        <taxon>Gammaproteobacteria</taxon>
        <taxon>Pseudomonadales</taxon>
        <taxon>Pseudomonadaceae</taxon>
        <taxon>Pseudomonas</taxon>
        <taxon>Pseudomonas syringae</taxon>
    </lineage>
</organism>
<gene>
    <name evidence="1" type="ORF">DA456_17735</name>
</gene>
<dbReference type="Proteomes" id="UP000240475">
    <property type="component" value="Chromosome"/>
</dbReference>
<reference evidence="1 2" key="1">
    <citation type="submission" date="2018-04" db="EMBL/GenBank/DDBJ databases">
        <authorList>
            <person name="Cha J.-S."/>
        </authorList>
    </citation>
    <scope>NUCLEOTIDE SEQUENCE [LARGE SCALE GENOMIC DNA]</scope>
    <source>
        <strain evidence="1 2">LMG5095</strain>
    </source>
</reference>
<proteinExistence type="predicted"/>